<accession>A0A0B3W6C4</accession>
<dbReference type="PANTHER" id="PTHR43801:SF1">
    <property type="entry name" value="POLYPRENYL SYNTHETASE"/>
    <property type="match status" value="1"/>
</dbReference>
<comment type="caution">
    <text evidence="2">The sequence shown here is derived from an EMBL/GenBank/DDBJ whole genome shotgun (WGS) entry which is preliminary data.</text>
</comment>
<dbReference type="RefSeq" id="WP_039678912.1">
    <property type="nucleotide sequence ID" value="NZ_JAWGXO010000001.1"/>
</dbReference>
<proteinExistence type="predicted"/>
<dbReference type="Proteomes" id="UP000031189">
    <property type="component" value="Unassembled WGS sequence"/>
</dbReference>
<sequence length="244" mass="27799">MTDIKKYVKVVNVFLITLILSALLIHLFLSKYINILSLVINLIVIGIILLILFSTVITYFILNDKEVNRYLMRINYTIIRCIFPIISNMGKFAGISKDEIRKIFIKINNAYIYSNKYSFNSEDLIILIPHCIQNHNCKLKVTNDIDNCKKCGMCKINELLQLKEKYNTKIFIATGGTLARKVIIDNKPKAVIAVACERDLTSGVRDVKGIPVLGVFNLRPNGPCVDTNINIKEVEEAISFFTYK</sequence>
<organism evidence="2 3">
    <name type="scientific">Terrisporobacter othiniensis</name>
    <dbReference type="NCBI Taxonomy" id="1577792"/>
    <lineage>
        <taxon>Bacteria</taxon>
        <taxon>Bacillati</taxon>
        <taxon>Bacillota</taxon>
        <taxon>Clostridia</taxon>
        <taxon>Peptostreptococcales</taxon>
        <taxon>Peptostreptococcaceae</taxon>
        <taxon>Terrisporobacter</taxon>
    </lineage>
</organism>
<dbReference type="PANTHER" id="PTHR43801">
    <property type="entry name" value="NUCLEOTIDE-BINDING PROTEIN-RELATED"/>
    <property type="match status" value="1"/>
</dbReference>
<dbReference type="AlphaFoldDB" id="A0A0B3W6C4"/>
<evidence type="ECO:0008006" key="4">
    <source>
        <dbReference type="Google" id="ProtNLM"/>
    </source>
</evidence>
<dbReference type="PIRSF" id="PIRSF006594">
    <property type="entry name" value="UCP006594"/>
    <property type="match status" value="1"/>
</dbReference>
<dbReference type="STRING" id="1577792.QX51_05560"/>
<keyword evidence="1" id="KW-1133">Transmembrane helix</keyword>
<dbReference type="EMBL" id="JWHR01000059">
    <property type="protein sequence ID" value="KHS57962.1"/>
    <property type="molecule type" value="Genomic_DNA"/>
</dbReference>
<dbReference type="InterPro" id="IPR002829">
    <property type="entry name" value="DUF116"/>
</dbReference>
<dbReference type="OrthoDB" id="9787348at2"/>
<protein>
    <recommendedName>
        <fullName evidence="4">DUF116 domain-containing protein</fullName>
    </recommendedName>
</protein>
<name>A0A0B3W6C4_9FIRM</name>
<feature type="transmembrane region" description="Helical" evidence="1">
    <location>
        <begin position="35"/>
        <end position="62"/>
    </location>
</feature>
<evidence type="ECO:0000256" key="1">
    <source>
        <dbReference type="SAM" id="Phobius"/>
    </source>
</evidence>
<evidence type="ECO:0000313" key="2">
    <source>
        <dbReference type="EMBL" id="KHS57962.1"/>
    </source>
</evidence>
<gene>
    <name evidence="2" type="ORF">QX51_05560</name>
</gene>
<dbReference type="Pfam" id="PF01976">
    <property type="entry name" value="DUF116"/>
    <property type="match status" value="1"/>
</dbReference>
<keyword evidence="1" id="KW-0472">Membrane</keyword>
<reference evidence="2 3" key="1">
    <citation type="submission" date="2014-12" db="EMBL/GenBank/DDBJ databases">
        <title>Draft genome sequence of Terrisporobacter sp. 08-306576, isolated from the blood culture of a bacteremia patient.</title>
        <authorList>
            <person name="Lund L.C."/>
            <person name="Sydenham T.V."/>
            <person name="Hogh S.V."/>
            <person name="Skov M.N."/>
            <person name="Kemp M."/>
            <person name="Justesen U.S."/>
        </authorList>
    </citation>
    <scope>NUCLEOTIDE SEQUENCE [LARGE SCALE GENOMIC DNA]</scope>
    <source>
        <strain evidence="2 3">08-306576</strain>
    </source>
</reference>
<keyword evidence="1" id="KW-0812">Transmembrane</keyword>
<feature type="transmembrane region" description="Helical" evidence="1">
    <location>
        <begin position="7"/>
        <end position="29"/>
    </location>
</feature>
<keyword evidence="3" id="KW-1185">Reference proteome</keyword>
<evidence type="ECO:0000313" key="3">
    <source>
        <dbReference type="Proteomes" id="UP000031189"/>
    </source>
</evidence>